<protein>
    <submittedName>
        <fullName evidence="1">Uncharacterized protein</fullName>
    </submittedName>
</protein>
<dbReference type="RefSeq" id="XP_004261613.1">
    <property type="nucleotide sequence ID" value="XM_004261565.1"/>
</dbReference>
<dbReference type="OMA" id="KNHANDG"/>
<dbReference type="KEGG" id="eiv:EIN_247860"/>
<proteinExistence type="predicted"/>
<dbReference type="EMBL" id="KB206169">
    <property type="protein sequence ID" value="ELP94842.1"/>
    <property type="molecule type" value="Genomic_DNA"/>
</dbReference>
<dbReference type="VEuPathDB" id="AmoebaDB:EIN_247860"/>
<dbReference type="GeneID" id="14894093"/>
<dbReference type="OrthoDB" id="28627at2759"/>
<name>A0A0A1UH77_ENTIV</name>
<organism evidence="1 2">
    <name type="scientific">Entamoeba invadens IP1</name>
    <dbReference type="NCBI Taxonomy" id="370355"/>
    <lineage>
        <taxon>Eukaryota</taxon>
        <taxon>Amoebozoa</taxon>
        <taxon>Evosea</taxon>
        <taxon>Archamoebae</taxon>
        <taxon>Mastigamoebida</taxon>
        <taxon>Entamoebidae</taxon>
        <taxon>Entamoeba</taxon>
    </lineage>
</organism>
<evidence type="ECO:0000313" key="2">
    <source>
        <dbReference type="Proteomes" id="UP000014680"/>
    </source>
</evidence>
<dbReference type="AlphaFoldDB" id="A0A0A1UH77"/>
<evidence type="ECO:0000313" key="1">
    <source>
        <dbReference type="EMBL" id="ELP94842.1"/>
    </source>
</evidence>
<accession>A0A0A1UH77</accession>
<dbReference type="Proteomes" id="UP000014680">
    <property type="component" value="Unassembled WGS sequence"/>
</dbReference>
<sequence>MYQEKRKYVKQFMQNYDNEVNRQIETKKTFLAKLTHDAIQGDQYPYYLQKLTQYEEARQKRFLDFLRKYNTKEFRFDFKKMPATKIQDPERQDALGKVMDYYFGRYNGPNGYLTKHKREIQKLALKGFSETVRSDVPLLVKIKENDGY</sequence>
<gene>
    <name evidence="1" type="ORF">EIN_247860</name>
</gene>
<reference evidence="1 2" key="1">
    <citation type="submission" date="2012-10" db="EMBL/GenBank/DDBJ databases">
        <authorList>
            <person name="Zafar N."/>
            <person name="Inman J."/>
            <person name="Hall N."/>
            <person name="Lorenzi H."/>
            <person name="Caler E."/>
        </authorList>
    </citation>
    <scope>NUCLEOTIDE SEQUENCE [LARGE SCALE GENOMIC DNA]</scope>
    <source>
        <strain evidence="1 2">IP1</strain>
    </source>
</reference>
<keyword evidence="2" id="KW-1185">Reference proteome</keyword>